<keyword evidence="2" id="KW-1185">Reference proteome</keyword>
<organism evidence="1 2">
    <name type="scientific">Anaerorhabdus furcosa</name>
    <dbReference type="NCBI Taxonomy" id="118967"/>
    <lineage>
        <taxon>Bacteria</taxon>
        <taxon>Bacillati</taxon>
        <taxon>Bacillota</taxon>
        <taxon>Erysipelotrichia</taxon>
        <taxon>Erysipelotrichales</taxon>
        <taxon>Erysipelotrichaceae</taxon>
        <taxon>Anaerorhabdus</taxon>
    </lineage>
</organism>
<dbReference type="EMBL" id="FUWY01000007">
    <property type="protein sequence ID" value="SJZ95294.1"/>
    <property type="molecule type" value="Genomic_DNA"/>
</dbReference>
<dbReference type="InterPro" id="IPR027417">
    <property type="entry name" value="P-loop_NTPase"/>
</dbReference>
<gene>
    <name evidence="1" type="ORF">SAMN02745191_2177</name>
</gene>
<sequence>MYYVAKQLMNAQKSFVLENNFENVSIQDLLSLIKETSYSVIHIRVMGDYHIIYERFINRDQSEERHLGHFLNSKYPCVDMHEYKKLTFEEFVESIQLRGMDSFEITEHKILIDNTDFSKVNLDGIMQEINSMIEN</sequence>
<dbReference type="Gene3D" id="3.40.50.300">
    <property type="entry name" value="P-loop containing nucleotide triphosphate hydrolases"/>
    <property type="match status" value="1"/>
</dbReference>
<proteinExistence type="predicted"/>
<dbReference type="AlphaFoldDB" id="A0A1T4PUR2"/>
<reference evidence="2" key="1">
    <citation type="submission" date="2017-02" db="EMBL/GenBank/DDBJ databases">
        <authorList>
            <person name="Varghese N."/>
            <person name="Submissions S."/>
        </authorList>
    </citation>
    <scope>NUCLEOTIDE SEQUENCE [LARGE SCALE GENOMIC DNA]</scope>
    <source>
        <strain evidence="2">ATCC 25662</strain>
    </source>
</reference>
<evidence type="ECO:0000313" key="2">
    <source>
        <dbReference type="Proteomes" id="UP000243297"/>
    </source>
</evidence>
<name>A0A1T4PUR2_9FIRM</name>
<dbReference type="STRING" id="118967.SAMN02745191_2177"/>
<dbReference type="RefSeq" id="WP_159443786.1">
    <property type="nucleotide sequence ID" value="NZ_FUWY01000007.1"/>
</dbReference>
<dbReference type="Proteomes" id="UP000243297">
    <property type="component" value="Unassembled WGS sequence"/>
</dbReference>
<protein>
    <submittedName>
        <fullName evidence="1">Uncharacterized protein</fullName>
    </submittedName>
</protein>
<dbReference type="OrthoDB" id="9810277at2"/>
<evidence type="ECO:0000313" key="1">
    <source>
        <dbReference type="EMBL" id="SJZ95294.1"/>
    </source>
</evidence>
<accession>A0A1T4PUR2</accession>